<comment type="caution">
    <text evidence="2">The sequence shown here is derived from an EMBL/GenBank/DDBJ whole genome shotgun (WGS) entry which is preliminary data.</text>
</comment>
<dbReference type="AlphaFoldDB" id="A0AAV4ST68"/>
<dbReference type="Proteomes" id="UP001054837">
    <property type="component" value="Unassembled WGS sequence"/>
</dbReference>
<keyword evidence="3" id="KW-1185">Reference proteome</keyword>
<dbReference type="EMBL" id="BPLQ01008249">
    <property type="protein sequence ID" value="GIY36131.1"/>
    <property type="molecule type" value="Genomic_DNA"/>
</dbReference>
<protein>
    <submittedName>
        <fullName evidence="2">Uncharacterized protein</fullName>
    </submittedName>
</protein>
<feature type="compositionally biased region" description="Basic and acidic residues" evidence="1">
    <location>
        <begin position="75"/>
        <end position="94"/>
    </location>
</feature>
<sequence length="119" mass="13423">MFQSWAWVLCECPLSNPHYGVASCNGVDESFSKKVQFLDEASSTKQAINRRATRNVSTACREDWLQLSPRTRSLTGKDDEPCREAQLKGNERSRRPQLLSLFPDSARSGGRTAWSDVSR</sequence>
<accession>A0AAV4ST68</accession>
<feature type="region of interest" description="Disordered" evidence="1">
    <location>
        <begin position="71"/>
        <end position="119"/>
    </location>
</feature>
<organism evidence="2 3">
    <name type="scientific">Caerostris darwini</name>
    <dbReference type="NCBI Taxonomy" id="1538125"/>
    <lineage>
        <taxon>Eukaryota</taxon>
        <taxon>Metazoa</taxon>
        <taxon>Ecdysozoa</taxon>
        <taxon>Arthropoda</taxon>
        <taxon>Chelicerata</taxon>
        <taxon>Arachnida</taxon>
        <taxon>Araneae</taxon>
        <taxon>Araneomorphae</taxon>
        <taxon>Entelegynae</taxon>
        <taxon>Araneoidea</taxon>
        <taxon>Araneidae</taxon>
        <taxon>Caerostris</taxon>
    </lineage>
</organism>
<evidence type="ECO:0000256" key="1">
    <source>
        <dbReference type="SAM" id="MobiDB-lite"/>
    </source>
</evidence>
<name>A0AAV4ST68_9ARAC</name>
<reference evidence="2 3" key="1">
    <citation type="submission" date="2021-06" db="EMBL/GenBank/DDBJ databases">
        <title>Caerostris darwini draft genome.</title>
        <authorList>
            <person name="Kono N."/>
            <person name="Arakawa K."/>
        </authorList>
    </citation>
    <scope>NUCLEOTIDE SEQUENCE [LARGE SCALE GENOMIC DNA]</scope>
</reference>
<evidence type="ECO:0000313" key="2">
    <source>
        <dbReference type="EMBL" id="GIY36131.1"/>
    </source>
</evidence>
<proteinExistence type="predicted"/>
<gene>
    <name evidence="2" type="ORF">CDAR_479781</name>
</gene>
<evidence type="ECO:0000313" key="3">
    <source>
        <dbReference type="Proteomes" id="UP001054837"/>
    </source>
</evidence>